<dbReference type="InterPro" id="IPR001623">
    <property type="entry name" value="DnaJ_domain"/>
</dbReference>
<dbReference type="InterPro" id="IPR026894">
    <property type="entry name" value="DnaJ_X"/>
</dbReference>
<dbReference type="InterPro" id="IPR018253">
    <property type="entry name" value="DnaJ_domain_CS"/>
</dbReference>
<feature type="domain" description="J" evidence="1">
    <location>
        <begin position="6"/>
        <end position="71"/>
    </location>
</feature>
<dbReference type="InterPro" id="IPR052423">
    <property type="entry name" value="EMIR"/>
</dbReference>
<dbReference type="SMART" id="SM00271">
    <property type="entry name" value="DnaJ"/>
    <property type="match status" value="1"/>
</dbReference>
<proteinExistence type="evidence at transcript level"/>
<dbReference type="Pfam" id="PF00226">
    <property type="entry name" value="DnaJ"/>
    <property type="match status" value="1"/>
</dbReference>
<sequence length="239" mass="26777">MEKGTDYYEVLGVGRSASEEEIRKAYYLKARLVHPDKNPNDPQAAERFQALGEAYQVLCDPAQRRAYDGYGKSSVSKERMLDPISVFTLLFGSEAFEDYIGLLAVASMASGELSSEHDHPEELQERLKALQRDREENLARFLIDFLNQYASGDKEGFSNRAEAEARRLSTTALGADILHTIGYVYSRQAAKELGKKVMYMGVPFLAEWVRTKGHSLRSQITAAKGQCVVIICFNLGNFC</sequence>
<dbReference type="EMBL" id="MK470625">
    <property type="protein sequence ID" value="QEG03102.1"/>
    <property type="molecule type" value="mRNA"/>
</dbReference>
<reference evidence="2" key="1">
    <citation type="journal article" date="2015" name="PLoS ONE">
        <title>Digital Gene Expression Analysis Based on De Novo Transcriptome Assembly Reveals New Genes Associated with Floral Organ Differentiation of the Orchid Plant Cymbidium ensifolium.</title>
        <authorList>
            <person name="Yang F."/>
            <person name="Zhu G."/>
        </authorList>
    </citation>
    <scope>NUCLEOTIDE SEQUENCE</scope>
</reference>
<organism evidence="2">
    <name type="scientific">Cymbidium ensifolium</name>
    <name type="common">Orchid</name>
    <name type="synonym">Epidendrum ensifolium</name>
    <dbReference type="NCBI Taxonomy" id="78740"/>
    <lineage>
        <taxon>Eukaryota</taxon>
        <taxon>Viridiplantae</taxon>
        <taxon>Streptophyta</taxon>
        <taxon>Embryophyta</taxon>
        <taxon>Tracheophyta</taxon>
        <taxon>Spermatophyta</taxon>
        <taxon>Magnoliopsida</taxon>
        <taxon>Liliopsida</taxon>
        <taxon>Asparagales</taxon>
        <taxon>Orchidaceae</taxon>
        <taxon>Epidendroideae</taxon>
        <taxon>Cymbidieae</taxon>
        <taxon>Cymbidiinae</taxon>
        <taxon>Cymbidium</taxon>
    </lineage>
</organism>
<dbReference type="PROSITE" id="PS00636">
    <property type="entry name" value="DNAJ_1"/>
    <property type="match status" value="1"/>
</dbReference>
<dbReference type="SUPFAM" id="SSF46565">
    <property type="entry name" value="Chaperone J-domain"/>
    <property type="match status" value="1"/>
</dbReference>
<dbReference type="GO" id="GO:0005783">
    <property type="term" value="C:endoplasmic reticulum"/>
    <property type="evidence" value="ECO:0007669"/>
    <property type="project" value="UniProtKB-ARBA"/>
</dbReference>
<evidence type="ECO:0000259" key="1">
    <source>
        <dbReference type="PROSITE" id="PS50076"/>
    </source>
</evidence>
<dbReference type="PANTHER" id="PTHR44094">
    <property type="entry name" value="DNAJ HEAT SHOCK N-TERMINAL DOMAIN-CONTAINING PROTEIN"/>
    <property type="match status" value="1"/>
</dbReference>
<dbReference type="AlphaFoldDB" id="A0A5B9MP32"/>
<dbReference type="Gene3D" id="1.10.287.110">
    <property type="entry name" value="DnaJ domain"/>
    <property type="match status" value="1"/>
</dbReference>
<dbReference type="InterPro" id="IPR036869">
    <property type="entry name" value="J_dom_sf"/>
</dbReference>
<name>A0A5B9MP32_CYMEN</name>
<dbReference type="CDD" id="cd06257">
    <property type="entry name" value="DnaJ"/>
    <property type="match status" value="1"/>
</dbReference>
<dbReference type="PRINTS" id="PR00625">
    <property type="entry name" value="JDOMAIN"/>
</dbReference>
<accession>A0A5B9MP32</accession>
<protein>
    <submittedName>
        <fullName evidence="2">Chaperone protein DnaJ 10 isoform X1</fullName>
    </submittedName>
</protein>
<evidence type="ECO:0000313" key="2">
    <source>
        <dbReference type="EMBL" id="QEG03102.1"/>
    </source>
</evidence>
<dbReference type="PROSITE" id="PS50076">
    <property type="entry name" value="DNAJ_2"/>
    <property type="match status" value="1"/>
</dbReference>
<dbReference type="Pfam" id="PF14308">
    <property type="entry name" value="DnaJ-X"/>
    <property type="match status" value="1"/>
</dbReference>
<dbReference type="PANTHER" id="PTHR44094:SF14">
    <property type="entry name" value="DNAJ HEAT SHOCK N-TERMINAL DOMAIN-CONTAINING PROTEIN"/>
    <property type="match status" value="1"/>
</dbReference>